<name>A0ABU5T6E6_9MICC</name>
<gene>
    <name evidence="1" type="ORF">SPF06_11005</name>
</gene>
<keyword evidence="2" id="KW-1185">Reference proteome</keyword>
<evidence type="ECO:0000313" key="1">
    <source>
        <dbReference type="EMBL" id="MEA5455251.1"/>
    </source>
</evidence>
<dbReference type="EMBL" id="JAYGGQ010000007">
    <property type="protein sequence ID" value="MEA5455251.1"/>
    <property type="molecule type" value="Genomic_DNA"/>
</dbReference>
<sequence>MLRPLLAASVRTRYYLRHYMPTNIALEAIRTRRGLKWDVPAMLLAVPYLLAASICISLIAEGGAGWLSCSCSWLESAFVRLSGGAPVSAKARTR</sequence>
<dbReference type="Proteomes" id="UP001304769">
    <property type="component" value="Unassembled WGS sequence"/>
</dbReference>
<dbReference type="RefSeq" id="WP_323279106.1">
    <property type="nucleotide sequence ID" value="NZ_JAYGGQ010000007.1"/>
</dbReference>
<protein>
    <submittedName>
        <fullName evidence="1">Uncharacterized protein</fullName>
    </submittedName>
</protein>
<reference evidence="1 2" key="1">
    <citation type="submission" date="2023-12" db="EMBL/GenBank/DDBJ databases">
        <title>Sinomonas terricola sp. nov, isolated from litchi orchard soil in Guangdong, PR China.</title>
        <authorList>
            <person name="Jiaxin W."/>
            <person name="Yang Z."/>
            <person name="Honghui Z."/>
        </authorList>
    </citation>
    <scope>NUCLEOTIDE SEQUENCE [LARGE SCALE GENOMIC DNA]</scope>
    <source>
        <strain evidence="1 2">JGH33</strain>
    </source>
</reference>
<organism evidence="1 2">
    <name type="scientific">Sinomonas terricola</name>
    <dbReference type="NCBI Taxonomy" id="3110330"/>
    <lineage>
        <taxon>Bacteria</taxon>
        <taxon>Bacillati</taxon>
        <taxon>Actinomycetota</taxon>
        <taxon>Actinomycetes</taxon>
        <taxon>Micrococcales</taxon>
        <taxon>Micrococcaceae</taxon>
        <taxon>Sinomonas</taxon>
    </lineage>
</organism>
<accession>A0ABU5T6E6</accession>
<comment type="caution">
    <text evidence="1">The sequence shown here is derived from an EMBL/GenBank/DDBJ whole genome shotgun (WGS) entry which is preliminary data.</text>
</comment>
<evidence type="ECO:0000313" key="2">
    <source>
        <dbReference type="Proteomes" id="UP001304769"/>
    </source>
</evidence>
<proteinExistence type="predicted"/>